<dbReference type="Proteomes" id="UP001523565">
    <property type="component" value="Unassembled WGS sequence"/>
</dbReference>
<comment type="caution">
    <text evidence="3">The sequence shown here is derived from an EMBL/GenBank/DDBJ whole genome shotgun (WGS) entry which is preliminary data.</text>
</comment>
<sequence length="543" mass="55170">MKKLGVLILLVGLLLVTNGCGKEEEGTEVTEEVTVEEVDSSEVTIECAGDTATASADSVNIQTSLIEITEAGTYRLSGDFSGQLRVNAMNTDIVTLILDNITITGTTSSAIYGMQAEEVIIELAAGSENMLSDPAAYTELDAEGEPDGCLYVQDDLTIKGEGALTVNGSYNDGVVSKDDLAIEGGVFKITATNHALKGRDRVAISDGDFTLVAGGEGIKSNNDTDAEKGVIEISGGTYQIEAAGKGILAQTSLVVFGGEYTIQTTDDGLHTNGNLTVNGGNFTIASGDDGLHADGDVVVAEGEINITQSYEGIEGTTIAINGGTLNITADDDGFNAASPSSETTDGTPGTMRGPAEDPMGAADEACNLVISGGNVTVNAGGDGLDSNGSLTLAGGNVTVYGPANDGNGTIDADGTYSITGGNLIAMGSSGMHQNPSSVSGVLGFTIYFNSTCSAGSTITLQNQIGEEVVTAQTLKDIQALTITNAGLVAGETYTLYVDGTERGSWILSEEFKSYTDSGEETSGGMGGMPGGGMNPGGMGGPGW</sequence>
<evidence type="ECO:0000256" key="1">
    <source>
        <dbReference type="SAM" id="MobiDB-lite"/>
    </source>
</evidence>
<keyword evidence="4" id="KW-1185">Reference proteome</keyword>
<reference evidence="3 4" key="1">
    <citation type="journal article" date="2022" name="Genome Biol. Evol.">
        <title>Host diet, physiology and behaviors set the stage for Lachnospiraceae cladogenesis.</title>
        <authorList>
            <person name="Vera-Ponce De Leon A."/>
            <person name="Schneider M."/>
            <person name="Jahnes B.C."/>
            <person name="Sadowski V."/>
            <person name="Camuy-Velez L.A."/>
            <person name="Duan J."/>
            <person name="Sabree Z.L."/>
        </authorList>
    </citation>
    <scope>NUCLEOTIDE SEQUENCE [LARGE SCALE GENOMIC DNA]</scope>
    <source>
        <strain evidence="3 4">PAL227</strain>
    </source>
</reference>
<dbReference type="EMBL" id="JAMZFV010000001">
    <property type="protein sequence ID" value="MCP1108918.1"/>
    <property type="molecule type" value="Genomic_DNA"/>
</dbReference>
<feature type="region of interest" description="Disordered" evidence="1">
    <location>
        <begin position="333"/>
        <end position="355"/>
    </location>
</feature>
<feature type="region of interest" description="Disordered" evidence="1">
    <location>
        <begin position="516"/>
        <end position="543"/>
    </location>
</feature>
<proteinExistence type="predicted"/>
<evidence type="ECO:0000313" key="3">
    <source>
        <dbReference type="EMBL" id="MCP1108918.1"/>
    </source>
</evidence>
<feature type="chain" id="PRO_5045052466" evidence="2">
    <location>
        <begin position="22"/>
        <end position="543"/>
    </location>
</feature>
<keyword evidence="2" id="KW-0732">Signal</keyword>
<name>A0ABT1EE02_9FIRM</name>
<protein>
    <submittedName>
        <fullName evidence="3">Carbohydrate-binding domain-containing protein</fullName>
    </submittedName>
</protein>
<gene>
    <name evidence="3" type="ORF">NK118_01470</name>
</gene>
<dbReference type="RefSeq" id="WP_262067823.1">
    <property type="nucleotide sequence ID" value="NZ_JAMXOC010000001.1"/>
</dbReference>
<dbReference type="Pfam" id="PF14262">
    <property type="entry name" value="Cthe_2159"/>
    <property type="match status" value="2"/>
</dbReference>
<feature type="compositionally biased region" description="Gly residues" evidence="1">
    <location>
        <begin position="521"/>
        <end position="543"/>
    </location>
</feature>
<evidence type="ECO:0000313" key="4">
    <source>
        <dbReference type="Proteomes" id="UP001523565"/>
    </source>
</evidence>
<feature type="signal peptide" evidence="2">
    <location>
        <begin position="1"/>
        <end position="21"/>
    </location>
</feature>
<evidence type="ECO:0000256" key="2">
    <source>
        <dbReference type="SAM" id="SignalP"/>
    </source>
</evidence>
<feature type="compositionally biased region" description="Polar residues" evidence="1">
    <location>
        <begin position="337"/>
        <end position="347"/>
    </location>
</feature>
<dbReference type="InterPro" id="IPR025584">
    <property type="entry name" value="Cthe_2159"/>
</dbReference>
<accession>A0ABT1EE02</accession>
<organism evidence="3 4">
    <name type="scientific">Ohessyouella blattaphilus</name>
    <dbReference type="NCBI Taxonomy" id="2949333"/>
    <lineage>
        <taxon>Bacteria</taxon>
        <taxon>Bacillati</taxon>
        <taxon>Bacillota</taxon>
        <taxon>Clostridia</taxon>
        <taxon>Lachnospirales</taxon>
        <taxon>Lachnospiraceae</taxon>
        <taxon>Ohessyouella</taxon>
    </lineage>
</organism>